<evidence type="ECO:0000313" key="17">
    <source>
        <dbReference type="EMBL" id="KAK3093557.1"/>
    </source>
</evidence>
<evidence type="ECO:0000256" key="5">
    <source>
        <dbReference type="ARBA" id="ARBA00022801"/>
    </source>
</evidence>
<dbReference type="PROSITE" id="PS51462">
    <property type="entry name" value="NUDIX"/>
    <property type="match status" value="1"/>
</dbReference>
<dbReference type="GO" id="GO:0005829">
    <property type="term" value="C:cytosol"/>
    <property type="evidence" value="ECO:0007669"/>
    <property type="project" value="TreeGrafter"/>
</dbReference>
<organism evidence="17 18">
    <name type="scientific">Pinctada imbricata</name>
    <name type="common">Atlantic pearl-oyster</name>
    <name type="synonym">Pinctada martensii</name>
    <dbReference type="NCBI Taxonomy" id="66713"/>
    <lineage>
        <taxon>Eukaryota</taxon>
        <taxon>Metazoa</taxon>
        <taxon>Spiralia</taxon>
        <taxon>Lophotrochozoa</taxon>
        <taxon>Mollusca</taxon>
        <taxon>Bivalvia</taxon>
        <taxon>Autobranchia</taxon>
        <taxon>Pteriomorphia</taxon>
        <taxon>Pterioida</taxon>
        <taxon>Pterioidea</taxon>
        <taxon>Pteriidae</taxon>
        <taxon>Pinctada</taxon>
    </lineage>
</organism>
<keyword evidence="18" id="KW-1185">Reference proteome</keyword>
<dbReference type="GO" id="GO:0046872">
    <property type="term" value="F:metal ion binding"/>
    <property type="evidence" value="ECO:0007669"/>
    <property type="project" value="UniProtKB-KW"/>
</dbReference>
<dbReference type="CDD" id="cd04678">
    <property type="entry name" value="NUDIX_MTH2_Nudt15"/>
    <property type="match status" value="1"/>
</dbReference>
<feature type="domain" description="Nudix hydrolase" evidence="16">
    <location>
        <begin position="7"/>
        <end position="145"/>
    </location>
</feature>
<proteinExistence type="inferred from homology"/>
<dbReference type="InterPro" id="IPR000086">
    <property type="entry name" value="NUDIX_hydrolase_dom"/>
</dbReference>
<comment type="function">
    <text evidence="10">May catalyze the hydrolysis of nucleoside triphosphates including dGTP, dTTP, dCTP, their oxidized forms like 8-oxo-dGTP and the prodrug thiopurine derivatives 6-thio-dGTP and 6-thio-GTP. Could also catalyze the hydrolysis of some nucleoside diphosphate derivatives. Hydrolyzes oxidized nucleosides triphosphates like 8-oxo-dGTP in vitro, but the specificity and efficiency towards these substrates are low. Therefore, the potential in vivo sanitizing role of this enzyme, that would consist in removing oxidatively damaged forms of nucleosides to prevent their incorporation into DNA, is unclear. Through the hydrolysis of thioguanosine triphosphates may participate in the catabolism of thiopurine drugs. May also have a role in DNA synthesis and cell cycle progression by stabilizing PCNA. Exhibits decapping activity towards dpCoA-capped RNAs in vitro.</text>
</comment>
<dbReference type="AlphaFoldDB" id="A0AA88XX69"/>
<evidence type="ECO:0000256" key="8">
    <source>
        <dbReference type="ARBA" id="ARBA00036546"/>
    </source>
</evidence>
<evidence type="ECO:0000256" key="4">
    <source>
        <dbReference type="ARBA" id="ARBA00022723"/>
    </source>
</evidence>
<dbReference type="GO" id="GO:0035539">
    <property type="term" value="F:8-oxo-7,8-dihydrodeoxyguanosine triphosphate pyrophosphatase activity"/>
    <property type="evidence" value="ECO:0007669"/>
    <property type="project" value="TreeGrafter"/>
</dbReference>
<evidence type="ECO:0000259" key="16">
    <source>
        <dbReference type="PROSITE" id="PS51462"/>
    </source>
</evidence>
<evidence type="ECO:0000256" key="13">
    <source>
        <dbReference type="ARBA" id="ARBA00076736"/>
    </source>
</evidence>
<evidence type="ECO:0000256" key="12">
    <source>
        <dbReference type="ARBA" id="ARBA00070687"/>
    </source>
</evidence>
<evidence type="ECO:0000256" key="7">
    <source>
        <dbReference type="ARBA" id="ARBA00023211"/>
    </source>
</evidence>
<evidence type="ECO:0000256" key="1">
    <source>
        <dbReference type="ARBA" id="ARBA00001936"/>
    </source>
</evidence>
<evidence type="ECO:0000256" key="9">
    <source>
        <dbReference type="ARBA" id="ARBA00036800"/>
    </source>
</evidence>
<dbReference type="Proteomes" id="UP001186944">
    <property type="component" value="Unassembled WGS sequence"/>
</dbReference>
<dbReference type="SUPFAM" id="SSF55811">
    <property type="entry name" value="Nudix"/>
    <property type="match status" value="1"/>
</dbReference>
<keyword evidence="7" id="KW-0464">Manganese</keyword>
<evidence type="ECO:0000256" key="3">
    <source>
        <dbReference type="ARBA" id="ARBA00005582"/>
    </source>
</evidence>
<comment type="cofactor">
    <cofactor evidence="1">
        <name>Mn(2+)</name>
        <dbReference type="ChEBI" id="CHEBI:29035"/>
    </cofactor>
</comment>
<evidence type="ECO:0000256" key="15">
    <source>
        <dbReference type="ARBA" id="ARBA00080476"/>
    </source>
</evidence>
<dbReference type="FunFam" id="3.90.79.10:FF:000034">
    <property type="entry name" value="Nucleotide triphosphate diphosphatase NUDT15"/>
    <property type="match status" value="1"/>
</dbReference>
<dbReference type="GO" id="GO:0006950">
    <property type="term" value="P:response to stress"/>
    <property type="evidence" value="ECO:0007669"/>
    <property type="project" value="UniProtKB-ARBA"/>
</dbReference>
<sequence>MATLHERPKVGVGVFVTHKDYPNCVLLGVRKNSSGEGKYAIPGGHLEFGEEWTECGQREVMEETGLILKETSMKFCTVLNAIVVSEDYHYIEIFVQGEVDTSVKEEPENKEPEKCQGWEWRSWDDFPPPDQLFYPLRLFREQGYSPFHTQS</sequence>
<evidence type="ECO:0000256" key="2">
    <source>
        <dbReference type="ARBA" id="ARBA00001946"/>
    </source>
</evidence>
<evidence type="ECO:0000256" key="14">
    <source>
        <dbReference type="ARBA" id="ARBA00077398"/>
    </source>
</evidence>
<evidence type="ECO:0000256" key="10">
    <source>
        <dbReference type="ARBA" id="ARBA00055812"/>
    </source>
</evidence>
<gene>
    <name evidence="17" type="ORF">FSP39_017286</name>
</gene>
<comment type="caution">
    <text evidence="17">The sequence shown here is derived from an EMBL/GenBank/DDBJ whole genome shotgun (WGS) entry which is preliminary data.</text>
</comment>
<comment type="subunit">
    <text evidence="11">Homodimer. Interacts with PCNA; interaction is disrupted in response to UV irradiation.</text>
</comment>
<dbReference type="InterPro" id="IPR015797">
    <property type="entry name" value="NUDIX_hydrolase-like_dom_sf"/>
</dbReference>
<evidence type="ECO:0000256" key="6">
    <source>
        <dbReference type="ARBA" id="ARBA00022842"/>
    </source>
</evidence>
<keyword evidence="5" id="KW-0378">Hydrolase</keyword>
<comment type="cofactor">
    <cofactor evidence="2">
        <name>Mg(2+)</name>
        <dbReference type="ChEBI" id="CHEBI:18420"/>
    </cofactor>
</comment>
<dbReference type="Pfam" id="PF00293">
    <property type="entry name" value="NUDIX"/>
    <property type="match status" value="1"/>
</dbReference>
<comment type="catalytic activity">
    <reaction evidence="8">
        <text>a 2'-deoxyribonucleoside 5'-triphosphate + H2O = a 2'-deoxyribonucleoside 5'-phosphate + diphosphate + H(+)</text>
        <dbReference type="Rhea" id="RHEA:44644"/>
        <dbReference type="ChEBI" id="CHEBI:15377"/>
        <dbReference type="ChEBI" id="CHEBI:15378"/>
        <dbReference type="ChEBI" id="CHEBI:33019"/>
        <dbReference type="ChEBI" id="CHEBI:61560"/>
        <dbReference type="ChEBI" id="CHEBI:65317"/>
        <dbReference type="EC" id="3.6.1.9"/>
    </reaction>
</comment>
<comment type="catalytic activity">
    <reaction evidence="9">
        <text>a ribonucleoside 5'-triphosphate + H2O = a ribonucleoside 5'-phosphate + diphosphate + H(+)</text>
        <dbReference type="Rhea" id="RHEA:23996"/>
        <dbReference type="ChEBI" id="CHEBI:15377"/>
        <dbReference type="ChEBI" id="CHEBI:15378"/>
        <dbReference type="ChEBI" id="CHEBI:33019"/>
        <dbReference type="ChEBI" id="CHEBI:58043"/>
        <dbReference type="ChEBI" id="CHEBI:61557"/>
        <dbReference type="EC" id="3.6.1.9"/>
    </reaction>
</comment>
<protein>
    <recommendedName>
        <fullName evidence="12">Nucleotide triphosphate diphosphatase NUDT15</fullName>
    </recommendedName>
    <alternativeName>
        <fullName evidence="13">MutT homolog 2</fullName>
    </alternativeName>
    <alternativeName>
        <fullName evidence="15">Nucleoside diphosphate-linked moiety X motif 15</fullName>
    </alternativeName>
    <alternativeName>
        <fullName evidence="14">Nucleoside diphosphate-linked to another moiety X hydrolase 15</fullName>
    </alternativeName>
</protein>
<evidence type="ECO:0000256" key="11">
    <source>
        <dbReference type="ARBA" id="ARBA00062087"/>
    </source>
</evidence>
<dbReference type="PANTHER" id="PTHR16099">
    <property type="entry name" value="8-OXO-DGTP DIPHOSPHATES NUDT15"/>
    <property type="match status" value="1"/>
</dbReference>
<comment type="similarity">
    <text evidence="3">Belongs to the Nudix hydrolase family.</text>
</comment>
<keyword evidence="6" id="KW-0460">Magnesium</keyword>
<dbReference type="PANTHER" id="PTHR16099:SF5">
    <property type="entry name" value="NUCLEOTIDE TRIPHOSPHATE DIPHOSPHATASE NUDT15"/>
    <property type="match status" value="1"/>
</dbReference>
<dbReference type="EMBL" id="VSWD01000009">
    <property type="protein sequence ID" value="KAK3093557.1"/>
    <property type="molecule type" value="Genomic_DNA"/>
</dbReference>
<name>A0AA88XX69_PINIB</name>
<dbReference type="GO" id="GO:0008413">
    <property type="term" value="F:8-oxo-7,8-dihydroguanosine triphosphate pyrophosphatase activity"/>
    <property type="evidence" value="ECO:0007669"/>
    <property type="project" value="UniProtKB-ARBA"/>
</dbReference>
<reference evidence="17" key="1">
    <citation type="submission" date="2019-08" db="EMBL/GenBank/DDBJ databases">
        <title>The improved chromosome-level genome for the pearl oyster Pinctada fucata martensii using PacBio sequencing and Hi-C.</title>
        <authorList>
            <person name="Zheng Z."/>
        </authorList>
    </citation>
    <scope>NUCLEOTIDE SEQUENCE</scope>
    <source>
        <strain evidence="17">ZZ-2019</strain>
        <tissue evidence="17">Adductor muscle</tissue>
    </source>
</reference>
<accession>A0AA88XX69</accession>
<dbReference type="GO" id="GO:0006203">
    <property type="term" value="P:dGTP catabolic process"/>
    <property type="evidence" value="ECO:0007669"/>
    <property type="project" value="TreeGrafter"/>
</dbReference>
<dbReference type="Gene3D" id="3.90.79.10">
    <property type="entry name" value="Nucleoside Triphosphate Pyrophosphohydrolase"/>
    <property type="match status" value="1"/>
</dbReference>
<keyword evidence="4" id="KW-0479">Metal-binding</keyword>
<evidence type="ECO:0000313" key="18">
    <source>
        <dbReference type="Proteomes" id="UP001186944"/>
    </source>
</evidence>